<keyword evidence="6" id="KW-0732">Signal</keyword>
<dbReference type="RefSeq" id="WP_014600432.1">
    <property type="nucleotide sequence ID" value="NC_017544.1"/>
</dbReference>
<evidence type="ECO:0000256" key="10">
    <source>
        <dbReference type="SAM" id="Phobius"/>
    </source>
</evidence>
<dbReference type="InterPro" id="IPR014755">
    <property type="entry name" value="Cu-Rt/internalin_Ig-like"/>
</dbReference>
<dbReference type="SMART" id="SM00365">
    <property type="entry name" value="LRR_SD22"/>
    <property type="match status" value="5"/>
</dbReference>
<dbReference type="HOGENOM" id="CLU_019447_3_0_9"/>
<dbReference type="Pfam" id="PF09479">
    <property type="entry name" value="Flg_new"/>
    <property type="match status" value="1"/>
</dbReference>
<keyword evidence="10" id="KW-0472">Membrane</keyword>
<evidence type="ECO:0000313" key="12">
    <source>
        <dbReference type="EMBL" id="AEO05272.1"/>
    </source>
</evidence>
<dbReference type="InterPro" id="IPR012569">
    <property type="entry name" value="Inl_IR"/>
</dbReference>
<dbReference type="InterPro" id="IPR042229">
    <property type="entry name" value="Listeria/Bacterioides_rpt_sf"/>
</dbReference>
<evidence type="ECO:0000313" key="13">
    <source>
        <dbReference type="Proteomes" id="UP000001288"/>
    </source>
</evidence>
<feature type="domain" description="Gram-positive cocci surface proteins LPxTG" evidence="11">
    <location>
        <begin position="466"/>
        <end position="499"/>
    </location>
</feature>
<dbReference type="Pfam" id="PF12799">
    <property type="entry name" value="LRR_4"/>
    <property type="match status" value="3"/>
</dbReference>
<evidence type="ECO:0000256" key="2">
    <source>
        <dbReference type="ARBA" id="ARBA00009432"/>
    </source>
</evidence>
<dbReference type="Pfam" id="PF08191">
    <property type="entry name" value="LRR_adjacent"/>
    <property type="match status" value="1"/>
</dbReference>
<sequence length="499" mass="53968">MKRNKTALRILVTLAVVLAITFWVGMSSKEVQAAVIEHPTPINEIFTDPVLTDNVKTLLGKADVTDEVTQTDLDSVTHLSAKSAGITTIEGLQYLTNLSELELIDNQVTDLNPLKNLTKITELRLSGNPLKDVSALAGLKNLKTMDLIYTDITDVTPLAGLSNLQVLNLDINQITDITPLAGLSNLQFLSFGSTQVSDLTPLANLSKLTTLNAMNSKVSDVSPLTGLSNLTEVYLEENQISDVSPLAKLPNLSIVTLTNQTITNQPVFYQNKPIVPNVVTGLSGELIAPDTISDNGTYTSPNLTWDLNSFINSVSYTFNQSVTFKNTTAPFSGTVTQPLTEVYAVVFDVDGEQTSAMVGVNELINEPTAPAKEGYIFDGWYDAKTDGNKWDFGIDKMPASDITLYAKFTENEEPNASSPINVEPNDNNSDNAEPNASSSINVQENGTNEGINNLNSSGEDKVNIKLPITGDELNVLPIFVGAVLIGIGLVLFRKKRQTK</sequence>
<dbReference type="InterPro" id="IPR001611">
    <property type="entry name" value="Leu-rich_rpt"/>
</dbReference>
<keyword evidence="5" id="KW-0433">Leucine-rich repeat</keyword>
<dbReference type="InterPro" id="IPR013378">
    <property type="entry name" value="InlB-like_B-rpt"/>
</dbReference>
<keyword evidence="4" id="KW-0964">Secreted</keyword>
<organism evidence="12 13">
    <name type="scientific">Listeria monocytogenes serotype 1/2a (strain 10403S)</name>
    <dbReference type="NCBI Taxonomy" id="393133"/>
    <lineage>
        <taxon>Bacteria</taxon>
        <taxon>Bacillati</taxon>
        <taxon>Bacillota</taxon>
        <taxon>Bacilli</taxon>
        <taxon>Bacillales</taxon>
        <taxon>Listeriaceae</taxon>
        <taxon>Listeria</taxon>
    </lineage>
</organism>
<evidence type="ECO:0000256" key="5">
    <source>
        <dbReference type="ARBA" id="ARBA00022614"/>
    </source>
</evidence>
<dbReference type="NCBIfam" id="TIGR01167">
    <property type="entry name" value="LPXTG_anchor"/>
    <property type="match status" value="1"/>
</dbReference>
<keyword evidence="7" id="KW-0677">Repeat</keyword>
<dbReference type="KEGG" id="lmt:LMRG_02612"/>
<dbReference type="SUPFAM" id="SSF81296">
    <property type="entry name" value="E set domains"/>
    <property type="match status" value="1"/>
</dbReference>
<evidence type="ECO:0000256" key="9">
    <source>
        <dbReference type="SAM" id="MobiDB-lite"/>
    </source>
</evidence>
<evidence type="ECO:0000256" key="8">
    <source>
        <dbReference type="ARBA" id="ARBA00023088"/>
    </source>
</evidence>
<protein>
    <submittedName>
        <fullName evidence="12">Internalin E</fullName>
    </submittedName>
</protein>
<dbReference type="InterPro" id="IPR014756">
    <property type="entry name" value="Ig_E-set"/>
</dbReference>
<dbReference type="InterPro" id="IPR024634">
    <property type="entry name" value="Internalin_N"/>
</dbReference>
<dbReference type="InterPro" id="IPR050836">
    <property type="entry name" value="SDS22/Internalin_LRR"/>
</dbReference>
<reference evidence="13" key="1">
    <citation type="submission" date="2010-04" db="EMBL/GenBank/DDBJ databases">
        <title>The genome sequence of Listeria monocytogenes strain 10403S.</title>
        <authorList>
            <consortium name="The Broad Institute Genome Sequencing Platform"/>
            <consortium name="The Broad Institute Genome Sequencing Center for Infectious Disease."/>
            <person name="Borowsky M."/>
            <person name="Borodovsky M."/>
            <person name="Young S.K."/>
            <person name="Zeng Q."/>
            <person name="Koehrsen M."/>
            <person name="Fitzgerald M."/>
            <person name="Wiedmann M."/>
            <person name="Swaminathan B."/>
            <person name="Lauer P."/>
            <person name="Portnoy D."/>
            <person name="Cossart P."/>
            <person name="Buchrieser C."/>
            <person name="Higgins D."/>
            <person name="Abouelleil A."/>
            <person name="Alvarado L."/>
            <person name="Arachchi H.M."/>
            <person name="Berlin A."/>
            <person name="Borenstein D."/>
            <person name="Brown A."/>
            <person name="Chapman S.B."/>
            <person name="Chen Z."/>
            <person name="Dunbar C.D."/>
            <person name="Engels R."/>
            <person name="Freedman E."/>
            <person name="Gearin G."/>
            <person name="Gellesch M."/>
            <person name="Goldberg J."/>
            <person name="Griggs A."/>
            <person name="Gujja S."/>
            <person name="Heilman E."/>
            <person name="Heiman D."/>
            <person name="Howarth C."/>
            <person name="Jen D."/>
            <person name="Larson L."/>
            <person name="Lui A."/>
            <person name="MacDonald J."/>
            <person name="Mehta T."/>
            <person name="Montmayeur A."/>
            <person name="Neiman D."/>
            <person name="Park D."/>
            <person name="Pearson M."/>
            <person name="Priest M."/>
            <person name="Richards J."/>
            <person name="Roberts A."/>
            <person name="Saif S."/>
            <person name="Shea T."/>
            <person name="Shenoy N."/>
            <person name="Sisk P."/>
            <person name="Stolte C."/>
            <person name="Sykes S."/>
            <person name="Walk T."/>
            <person name="White J."/>
            <person name="Yandava C."/>
            <person name="Haas B."/>
            <person name="Nusbaum C."/>
            <person name="Birren B."/>
        </authorList>
    </citation>
    <scope>NUCLEOTIDE SEQUENCE [LARGE SCALE GENOMIC DNA]</scope>
    <source>
        <strain evidence="13">10403S</strain>
    </source>
</reference>
<dbReference type="InterPro" id="IPR032675">
    <property type="entry name" value="LRR_dom_sf"/>
</dbReference>
<feature type="compositionally biased region" description="Polar residues" evidence="9">
    <location>
        <begin position="414"/>
        <end position="457"/>
    </location>
</feature>
<keyword evidence="10" id="KW-1133">Transmembrane helix</keyword>
<dbReference type="SMART" id="SM00369">
    <property type="entry name" value="LRR_TYP"/>
    <property type="match status" value="4"/>
</dbReference>
<gene>
    <name evidence="12" type="ordered locus">LMRG_02612</name>
</gene>
<dbReference type="PANTHER" id="PTHR46652">
    <property type="entry name" value="LEUCINE-RICH REPEAT AND IQ DOMAIN-CONTAINING PROTEIN 1-RELATED"/>
    <property type="match status" value="1"/>
</dbReference>
<feature type="region of interest" description="Disordered" evidence="9">
    <location>
        <begin position="413"/>
        <end position="457"/>
    </location>
</feature>
<evidence type="ECO:0000256" key="7">
    <source>
        <dbReference type="ARBA" id="ARBA00022737"/>
    </source>
</evidence>
<evidence type="ECO:0000256" key="6">
    <source>
        <dbReference type="ARBA" id="ARBA00022729"/>
    </source>
</evidence>
<proteinExistence type="inferred from homology"/>
<evidence type="ECO:0000259" key="11">
    <source>
        <dbReference type="PROSITE" id="PS50847"/>
    </source>
</evidence>
<dbReference type="Proteomes" id="UP000001288">
    <property type="component" value="Chromosome"/>
</dbReference>
<evidence type="ECO:0000256" key="3">
    <source>
        <dbReference type="ARBA" id="ARBA00022512"/>
    </source>
</evidence>
<name>A0A0H3GD38_LISM4</name>
<dbReference type="InterPro" id="IPR025875">
    <property type="entry name" value="Leu-rich_rpt_4"/>
</dbReference>
<accession>A0A0H3GD38</accession>
<comment type="similarity">
    <text evidence="2">Belongs to the internalin family.</text>
</comment>
<dbReference type="Gene3D" id="3.80.10.10">
    <property type="entry name" value="Ribonuclease Inhibitor"/>
    <property type="match status" value="1"/>
</dbReference>
<dbReference type="SUPFAM" id="SSF52058">
    <property type="entry name" value="L domain-like"/>
    <property type="match status" value="1"/>
</dbReference>
<dbReference type="PANTHER" id="PTHR46652:SF3">
    <property type="entry name" value="LEUCINE-RICH REPEAT-CONTAINING PROTEIN 9"/>
    <property type="match status" value="1"/>
</dbReference>
<dbReference type="PROSITE" id="PS50847">
    <property type="entry name" value="GRAM_POS_ANCHORING"/>
    <property type="match status" value="1"/>
</dbReference>
<keyword evidence="8" id="KW-0572">Peptidoglycan-anchor</keyword>
<dbReference type="InterPro" id="IPR003591">
    <property type="entry name" value="Leu-rich_rpt_typical-subtyp"/>
</dbReference>
<evidence type="ECO:0000256" key="1">
    <source>
        <dbReference type="ARBA" id="ARBA00004168"/>
    </source>
</evidence>
<dbReference type="EMBL" id="CP002002">
    <property type="protein sequence ID" value="AEO05272.1"/>
    <property type="molecule type" value="Genomic_DNA"/>
</dbReference>
<dbReference type="Pfam" id="PF12354">
    <property type="entry name" value="Internalin_N"/>
    <property type="match status" value="1"/>
</dbReference>
<dbReference type="Gene3D" id="2.60.40.1220">
    <property type="match status" value="1"/>
</dbReference>
<dbReference type="AlphaFoldDB" id="A0A0H3GD38"/>
<keyword evidence="3" id="KW-0134">Cell wall</keyword>
<dbReference type="Gene3D" id="1.10.8.390">
    <property type="entry name" value="Internalin N-terminal Cap domain-like"/>
    <property type="match status" value="1"/>
</dbReference>
<dbReference type="Gene3D" id="2.60.40.4270">
    <property type="entry name" value="Listeria-Bacteroides repeat domain"/>
    <property type="match status" value="1"/>
</dbReference>
<evidence type="ECO:0000256" key="4">
    <source>
        <dbReference type="ARBA" id="ARBA00022525"/>
    </source>
</evidence>
<comment type="subcellular location">
    <subcellularLocation>
        <location evidence="1">Secreted</location>
        <location evidence="1">Cell wall</location>
        <topology evidence="1">Peptidoglycan-anchor</topology>
    </subcellularLocation>
</comment>
<feature type="transmembrane region" description="Helical" evidence="10">
    <location>
        <begin position="473"/>
        <end position="492"/>
    </location>
</feature>
<keyword evidence="10" id="KW-0812">Transmembrane</keyword>
<dbReference type="PROSITE" id="PS51450">
    <property type="entry name" value="LRR"/>
    <property type="match status" value="4"/>
</dbReference>
<dbReference type="NCBIfam" id="TIGR02543">
    <property type="entry name" value="List_Bact_rpt"/>
    <property type="match status" value="1"/>
</dbReference>
<dbReference type="InterPro" id="IPR019931">
    <property type="entry name" value="LPXTG_anchor"/>
</dbReference>